<protein>
    <submittedName>
        <fullName evidence="1">Uncharacterized protein</fullName>
    </submittedName>
</protein>
<dbReference type="Proteomes" id="UP000326764">
    <property type="component" value="Segment"/>
</dbReference>
<gene>
    <name evidence="1" type="primary">45</name>
    <name evidence="1" type="ORF">PBI_GIBBIN_45</name>
</gene>
<evidence type="ECO:0000313" key="1">
    <source>
        <dbReference type="EMBL" id="QFG10585.1"/>
    </source>
</evidence>
<keyword evidence="2" id="KW-1185">Reference proteome</keyword>
<reference evidence="1 2" key="1">
    <citation type="submission" date="2019-07" db="EMBL/GenBank/DDBJ databases">
        <authorList>
            <person name="Lauer M.J."/>
            <person name="Stoner T.H."/>
            <person name="Garlena R.A."/>
            <person name="Russell D.A."/>
            <person name="Pope W.H."/>
            <person name="Jacobs-Sera D."/>
            <person name="Hatfull G.F."/>
        </authorList>
    </citation>
    <scope>NUCLEOTIDE SEQUENCE [LARGE SCALE GENOMIC DNA]</scope>
</reference>
<dbReference type="EMBL" id="MN234190">
    <property type="protein sequence ID" value="QFG10585.1"/>
    <property type="molecule type" value="Genomic_DNA"/>
</dbReference>
<dbReference type="KEGG" id="vg:55623026"/>
<accession>A0A5J6TIP7</accession>
<dbReference type="GeneID" id="55623026"/>
<dbReference type="RefSeq" id="YP_009852398.1">
    <property type="nucleotide sequence ID" value="NC_048812.1"/>
</dbReference>
<proteinExistence type="predicted"/>
<sequence length="105" mass="11613">MKITANHPSHGLYQASARAVDDAIAKYLPASLEDLRKIIEERTEGTDYSDVDSVSFFLVMLAEWDGVDCGPSHLCPDCVQKVLDALARDDLEEVARIHTASYGHH</sequence>
<evidence type="ECO:0000313" key="2">
    <source>
        <dbReference type="Proteomes" id="UP000326764"/>
    </source>
</evidence>
<name>A0A5J6TIP7_9CAUD</name>
<organism evidence="1 2">
    <name type="scientific">Gordonia phage Gibbin</name>
    <dbReference type="NCBI Taxonomy" id="2599843"/>
    <lineage>
        <taxon>Viruses</taxon>
        <taxon>Duplodnaviria</taxon>
        <taxon>Heunggongvirae</taxon>
        <taxon>Uroviricota</taxon>
        <taxon>Caudoviricetes</taxon>
        <taxon>Dovevirinae</taxon>
        <taxon>Lambovirus</taxon>
        <taxon>Lambovirus gibbin</taxon>
    </lineage>
</organism>